<dbReference type="KEGG" id="pti:PHATRDRAFT_44427"/>
<dbReference type="OrthoDB" id="2866996at2759"/>
<feature type="domain" description="Endonuclease/exonuclease/phosphatase" evidence="2">
    <location>
        <begin position="34"/>
        <end position="274"/>
    </location>
</feature>
<dbReference type="AlphaFoldDB" id="B7FU25"/>
<reference evidence="4" key="2">
    <citation type="submission" date="2008-08" db="EMBL/GenBank/DDBJ databases">
        <authorList>
            <consortium name="Diatom Consortium"/>
            <person name="Grigoriev I."/>
            <person name="Grimwood J."/>
            <person name="Kuo A."/>
            <person name="Otillar R.P."/>
            <person name="Salamov A."/>
            <person name="Detter J.C."/>
            <person name="Lindquist E."/>
            <person name="Shapiro H."/>
            <person name="Lucas S."/>
            <person name="Glavina del Rio T."/>
            <person name="Pitluck S."/>
            <person name="Rokhsar D."/>
            <person name="Bowler C."/>
        </authorList>
    </citation>
    <scope>GENOME REANNOTATION</scope>
    <source>
        <strain evidence="4">CCAP 1055/1</strain>
    </source>
</reference>
<reference evidence="3 4" key="1">
    <citation type="journal article" date="2008" name="Nature">
        <title>The Phaeodactylum genome reveals the evolutionary history of diatom genomes.</title>
        <authorList>
            <person name="Bowler C."/>
            <person name="Allen A.E."/>
            <person name="Badger J.H."/>
            <person name="Grimwood J."/>
            <person name="Jabbari K."/>
            <person name="Kuo A."/>
            <person name="Maheswari U."/>
            <person name="Martens C."/>
            <person name="Maumus F."/>
            <person name="Otillar R.P."/>
            <person name="Rayko E."/>
            <person name="Salamov A."/>
            <person name="Vandepoele K."/>
            <person name="Beszteri B."/>
            <person name="Gruber A."/>
            <person name="Heijde M."/>
            <person name="Katinka M."/>
            <person name="Mock T."/>
            <person name="Valentin K."/>
            <person name="Verret F."/>
            <person name="Berges J.A."/>
            <person name="Brownlee C."/>
            <person name="Cadoret J.P."/>
            <person name="Chiovitti A."/>
            <person name="Choi C.J."/>
            <person name="Coesel S."/>
            <person name="De Martino A."/>
            <person name="Detter J.C."/>
            <person name="Durkin C."/>
            <person name="Falciatore A."/>
            <person name="Fournet J."/>
            <person name="Haruta M."/>
            <person name="Huysman M.J."/>
            <person name="Jenkins B.D."/>
            <person name="Jiroutova K."/>
            <person name="Jorgensen R.E."/>
            <person name="Joubert Y."/>
            <person name="Kaplan A."/>
            <person name="Kroger N."/>
            <person name="Kroth P.G."/>
            <person name="La Roche J."/>
            <person name="Lindquist E."/>
            <person name="Lommer M."/>
            <person name="Martin-Jezequel V."/>
            <person name="Lopez P.J."/>
            <person name="Lucas S."/>
            <person name="Mangogna M."/>
            <person name="McGinnis K."/>
            <person name="Medlin L.K."/>
            <person name="Montsant A."/>
            <person name="Oudot-Le Secq M.P."/>
            <person name="Napoli C."/>
            <person name="Obornik M."/>
            <person name="Parker M.S."/>
            <person name="Petit J.L."/>
            <person name="Porcel B.M."/>
            <person name="Poulsen N."/>
            <person name="Robison M."/>
            <person name="Rychlewski L."/>
            <person name="Rynearson T.A."/>
            <person name="Schmutz J."/>
            <person name="Shapiro H."/>
            <person name="Siaut M."/>
            <person name="Stanley M."/>
            <person name="Sussman M.R."/>
            <person name="Taylor A.R."/>
            <person name="Vardi A."/>
            <person name="von Dassow P."/>
            <person name="Vyverman W."/>
            <person name="Willis A."/>
            <person name="Wyrwicz L.S."/>
            <person name="Rokhsar D.S."/>
            <person name="Weissenbach J."/>
            <person name="Armbrust E.V."/>
            <person name="Green B.R."/>
            <person name="Van de Peer Y."/>
            <person name="Grigoriev I.V."/>
        </authorList>
    </citation>
    <scope>NUCLEOTIDE SEQUENCE [LARGE SCALE GENOMIC DNA]</scope>
    <source>
        <strain evidence="3 4">CCAP 1055/1</strain>
    </source>
</reference>
<dbReference type="HOGENOM" id="CLU_052111_0_0_1"/>
<name>B7FU25_PHATC</name>
<dbReference type="InParanoid" id="B7FU25"/>
<dbReference type="Gene3D" id="3.60.10.10">
    <property type="entry name" value="Endonuclease/exonuclease/phosphatase"/>
    <property type="match status" value="1"/>
</dbReference>
<accession>B7FU25</accession>
<dbReference type="RefSeq" id="XP_002178528.1">
    <property type="nucleotide sequence ID" value="XM_002178492.1"/>
</dbReference>
<evidence type="ECO:0000259" key="2">
    <source>
        <dbReference type="Pfam" id="PF03372"/>
    </source>
</evidence>
<evidence type="ECO:0000313" key="3">
    <source>
        <dbReference type="EMBL" id="EEC50193.1"/>
    </source>
</evidence>
<dbReference type="InterPro" id="IPR050410">
    <property type="entry name" value="CCR4/nocturin_mRNA_transcr"/>
</dbReference>
<dbReference type="GO" id="GO:0000175">
    <property type="term" value="F:3'-5'-RNA exonuclease activity"/>
    <property type="evidence" value="ECO:0007669"/>
    <property type="project" value="TreeGrafter"/>
</dbReference>
<dbReference type="SUPFAM" id="SSF56219">
    <property type="entry name" value="DNase I-like"/>
    <property type="match status" value="1"/>
</dbReference>
<dbReference type="eggNOG" id="ENOG502RYRW">
    <property type="taxonomic scope" value="Eukaryota"/>
</dbReference>
<dbReference type="InterPro" id="IPR005135">
    <property type="entry name" value="Endo/exonuclease/phosphatase"/>
</dbReference>
<evidence type="ECO:0000256" key="1">
    <source>
        <dbReference type="SAM" id="SignalP"/>
    </source>
</evidence>
<organism evidence="3 4">
    <name type="scientific">Phaeodactylum tricornutum (strain CCAP 1055/1)</name>
    <dbReference type="NCBI Taxonomy" id="556484"/>
    <lineage>
        <taxon>Eukaryota</taxon>
        <taxon>Sar</taxon>
        <taxon>Stramenopiles</taxon>
        <taxon>Ochrophyta</taxon>
        <taxon>Bacillariophyta</taxon>
        <taxon>Bacillariophyceae</taxon>
        <taxon>Bacillariophycidae</taxon>
        <taxon>Naviculales</taxon>
        <taxon>Phaeodactylaceae</taxon>
        <taxon>Phaeodactylum</taxon>
    </lineage>
</organism>
<dbReference type="PANTHER" id="PTHR12121:SF101">
    <property type="entry name" value="ENDONUCLEASE_EXONUCLEASE_PHOSPHATASE DOMAIN-CONTAINING PROTEIN"/>
    <property type="match status" value="1"/>
</dbReference>
<sequence length="311" mass="34673">MPSALVTAFSLFFLCNLGCTPQAMTSSLRLRVVSYNLLSSHLATTTQYPTLNPEHLDAKNRLPLVLNKLEKEIQSNQNVILCLQEVSYDWAGSLHTFLANRGYHLVTGSYGKKFNGYMGVCLAWPQDSFVVEDVDISRIADKREGGWPVNEEPPLLQKVWSKLQTALDKPLRKLGLVSGEDIDHWDMSERRFNVLVSATLKEKASGQSFCIGTYHMPCAFYAPMVMTIHTDLAARHVQRLAESHGSIPYILAGDFNFKPSDPCYRLLTTGEIDSTDPYHPSPKGGVEWKPSSINMASAYAVSDHGEPDFTN</sequence>
<dbReference type="PANTHER" id="PTHR12121">
    <property type="entry name" value="CARBON CATABOLITE REPRESSOR PROTEIN 4"/>
    <property type="match status" value="1"/>
</dbReference>
<gene>
    <name evidence="3" type="ORF">PHATRDRAFT_44427</name>
</gene>
<dbReference type="EMBL" id="CM000607">
    <property type="protein sequence ID" value="EEC50193.1"/>
    <property type="molecule type" value="Genomic_DNA"/>
</dbReference>
<proteinExistence type="predicted"/>
<dbReference type="Pfam" id="PF03372">
    <property type="entry name" value="Exo_endo_phos"/>
    <property type="match status" value="1"/>
</dbReference>
<dbReference type="Proteomes" id="UP000000759">
    <property type="component" value="Chromosome 4"/>
</dbReference>
<evidence type="ECO:0000313" key="4">
    <source>
        <dbReference type="Proteomes" id="UP000000759"/>
    </source>
</evidence>
<feature type="chain" id="PRO_5002855010" description="Endonuclease/exonuclease/phosphatase domain-containing protein" evidence="1">
    <location>
        <begin position="26"/>
        <end position="311"/>
    </location>
</feature>
<dbReference type="STRING" id="556484.B7FU25"/>
<dbReference type="GeneID" id="7197669"/>
<dbReference type="PaxDb" id="2850-Phatr44427"/>
<keyword evidence="4" id="KW-1185">Reference proteome</keyword>
<keyword evidence="1" id="KW-0732">Signal</keyword>
<feature type="non-terminal residue" evidence="3">
    <location>
        <position position="311"/>
    </location>
</feature>
<feature type="signal peptide" evidence="1">
    <location>
        <begin position="1"/>
        <end position="25"/>
    </location>
</feature>
<protein>
    <recommendedName>
        <fullName evidence="2">Endonuclease/exonuclease/phosphatase domain-containing protein</fullName>
    </recommendedName>
</protein>
<dbReference type="InterPro" id="IPR036691">
    <property type="entry name" value="Endo/exonu/phosph_ase_sf"/>
</dbReference>